<organism evidence="7 8">
    <name type="scientific">Pseudonocardia charpentierae</name>
    <dbReference type="NCBI Taxonomy" id="3075545"/>
    <lineage>
        <taxon>Bacteria</taxon>
        <taxon>Bacillati</taxon>
        <taxon>Actinomycetota</taxon>
        <taxon>Actinomycetes</taxon>
        <taxon>Pseudonocardiales</taxon>
        <taxon>Pseudonocardiaceae</taxon>
        <taxon>Pseudonocardia</taxon>
    </lineage>
</organism>
<proteinExistence type="predicted"/>
<feature type="region of interest" description="Disordered" evidence="6">
    <location>
        <begin position="1"/>
        <end position="33"/>
    </location>
</feature>
<evidence type="ECO:0000313" key="7">
    <source>
        <dbReference type="EMBL" id="MDT0349321.1"/>
    </source>
</evidence>
<evidence type="ECO:0000256" key="1">
    <source>
        <dbReference type="ARBA" id="ARBA00000085"/>
    </source>
</evidence>
<dbReference type="EMBL" id="JAVREJ010000003">
    <property type="protein sequence ID" value="MDT0349321.1"/>
    <property type="molecule type" value="Genomic_DNA"/>
</dbReference>
<comment type="caution">
    <text evidence="7">The sequence shown here is derived from an EMBL/GenBank/DDBJ whole genome shotgun (WGS) entry which is preliminary data.</text>
</comment>
<evidence type="ECO:0000256" key="4">
    <source>
        <dbReference type="ARBA" id="ARBA00022679"/>
    </source>
</evidence>
<feature type="compositionally biased region" description="Low complexity" evidence="6">
    <location>
        <begin position="401"/>
        <end position="411"/>
    </location>
</feature>
<keyword evidence="4" id="KW-0808">Transferase</keyword>
<dbReference type="InterPro" id="IPR050428">
    <property type="entry name" value="TCS_sensor_his_kinase"/>
</dbReference>
<keyword evidence="5" id="KW-0418">Kinase</keyword>
<evidence type="ECO:0000256" key="2">
    <source>
        <dbReference type="ARBA" id="ARBA00012438"/>
    </source>
</evidence>
<name>A0ABU2N6H1_9PSEU</name>
<feature type="compositionally biased region" description="Low complexity" evidence="6">
    <location>
        <begin position="335"/>
        <end position="348"/>
    </location>
</feature>
<feature type="compositionally biased region" description="Basic and acidic residues" evidence="6">
    <location>
        <begin position="373"/>
        <end position="385"/>
    </location>
</feature>
<comment type="catalytic activity">
    <reaction evidence="1">
        <text>ATP + protein L-histidine = ADP + protein N-phospho-L-histidine.</text>
        <dbReference type="EC" id="2.7.13.3"/>
    </reaction>
</comment>
<reference evidence="8" key="1">
    <citation type="submission" date="2023-07" db="EMBL/GenBank/DDBJ databases">
        <title>30 novel species of actinomycetes from the DSMZ collection.</title>
        <authorList>
            <person name="Nouioui I."/>
        </authorList>
    </citation>
    <scope>NUCLEOTIDE SEQUENCE [LARGE SCALE GENOMIC DNA]</scope>
    <source>
        <strain evidence="8">DSM 45834</strain>
    </source>
</reference>
<keyword evidence="3" id="KW-0597">Phosphoprotein</keyword>
<evidence type="ECO:0000256" key="6">
    <source>
        <dbReference type="SAM" id="MobiDB-lite"/>
    </source>
</evidence>
<protein>
    <recommendedName>
        <fullName evidence="2">histidine kinase</fullName>
        <ecNumber evidence="2">2.7.13.3</ecNumber>
    </recommendedName>
</protein>
<sequence length="417" mass="43760">MGGRDPWAGFAAGPSSGSYPRLGNGSDAPGDDRAVADLARRLQDRVDGQEALLERVAVLAQLSDDRARIAELRDIGRRLRRDSEALLLLCGSDPGVHRGAPHTVSAVLGDAVALVDEPSRATVHPAPQATLSTTAAVELRHLVAELVDEAAAASPGARVEVDARLEPDGALRVEVLVAGRGWTDALGGTGSGSGRMSRVAERLARRSSGGIRLERPLIDHREGVVATLHCPAALVTAQGGGDPWYLGDSTHLMNSTSPDSTHLMASALPGSSLPTRGGPRNGGDELFGPLPTSVGTVGTPIFEAVASAWFRDDERGPATVDWETAGDREWRAAAARATRTDAPPATTASGLPRRSPGDRLVPPPRASRPAAPPDERVPERVRDRLATYQRGLQQGRHRAADAPAEADAPEAWTADGW</sequence>
<evidence type="ECO:0000313" key="8">
    <source>
        <dbReference type="Proteomes" id="UP001183202"/>
    </source>
</evidence>
<dbReference type="InterPro" id="IPR036890">
    <property type="entry name" value="HATPase_C_sf"/>
</dbReference>
<accession>A0ABU2N6H1</accession>
<dbReference type="EC" id="2.7.13.3" evidence="2"/>
<dbReference type="PANTHER" id="PTHR45436:SF5">
    <property type="entry name" value="SENSOR HISTIDINE KINASE TRCS"/>
    <property type="match status" value="1"/>
</dbReference>
<feature type="region of interest" description="Disordered" evidence="6">
    <location>
        <begin position="256"/>
        <end position="293"/>
    </location>
</feature>
<keyword evidence="8" id="KW-1185">Reference proteome</keyword>
<evidence type="ECO:0000256" key="3">
    <source>
        <dbReference type="ARBA" id="ARBA00022553"/>
    </source>
</evidence>
<gene>
    <name evidence="7" type="ORF">RM445_07250</name>
</gene>
<dbReference type="PANTHER" id="PTHR45436">
    <property type="entry name" value="SENSOR HISTIDINE KINASE YKOH"/>
    <property type="match status" value="1"/>
</dbReference>
<feature type="region of interest" description="Disordered" evidence="6">
    <location>
        <begin position="335"/>
        <end position="417"/>
    </location>
</feature>
<dbReference type="Proteomes" id="UP001183202">
    <property type="component" value="Unassembled WGS sequence"/>
</dbReference>
<evidence type="ECO:0000256" key="5">
    <source>
        <dbReference type="ARBA" id="ARBA00022777"/>
    </source>
</evidence>
<dbReference type="Gene3D" id="3.30.565.10">
    <property type="entry name" value="Histidine kinase-like ATPase, C-terminal domain"/>
    <property type="match status" value="1"/>
</dbReference>
<feature type="compositionally biased region" description="Pro residues" evidence="6">
    <location>
        <begin position="361"/>
        <end position="372"/>
    </location>
</feature>